<reference evidence="1 2" key="1">
    <citation type="submission" date="2016-10" db="EMBL/GenBank/DDBJ databases">
        <title>Reductive evolution of mitochondrial metabolism and differential evolution of invasion-related proteins in Cryptosporidium.</title>
        <authorList>
            <person name="Liu S."/>
            <person name="Roellig D.M."/>
            <person name="Guo Y."/>
            <person name="Li N."/>
            <person name="Frace M.A."/>
            <person name="Tang K."/>
            <person name="Zhang L."/>
            <person name="Feng Y."/>
            <person name="Xiao L."/>
        </authorList>
    </citation>
    <scope>NUCLEOTIDE SEQUENCE [LARGE SCALE GENOMIC DNA]</scope>
    <source>
        <strain evidence="1">39726</strain>
    </source>
</reference>
<comment type="caution">
    <text evidence="1">The sequence shown here is derived from an EMBL/GenBank/DDBJ whole genome shotgun (WGS) entry which is preliminary data.</text>
</comment>
<dbReference type="AlphaFoldDB" id="A0A1J4MLA3"/>
<dbReference type="GeneID" id="39977862"/>
<name>A0A1J4MLA3_9CRYT</name>
<accession>A0A1J4MLA3</accession>
<dbReference type="OrthoDB" id="341151at2759"/>
<dbReference type="EMBL" id="LRBP01000012">
    <property type="protein sequence ID" value="OII74227.1"/>
    <property type="molecule type" value="Genomic_DNA"/>
</dbReference>
<sequence length="178" mass="21133">MDGNEMVSKDKENLYQTGFNPTIKLDRKLIFSSSEKHNLWEFFSNNFLLFKFYPSGIEIEKELESMHKMIKIFENWKSLISAKKMSLIDFCKAIEKFTFHAETQDYRLKAIYKYKSLRKEVDSRKHSLKSDIVNDQIPDLKSETLNQNLGKGCGIEEKLKTRRELALKRRKLLLINRE</sequence>
<keyword evidence="2" id="KW-1185">Reference proteome</keyword>
<evidence type="ECO:0000313" key="1">
    <source>
        <dbReference type="EMBL" id="OII74227.1"/>
    </source>
</evidence>
<dbReference type="RefSeq" id="XP_028875420.1">
    <property type="nucleotide sequence ID" value="XM_029018083.1"/>
</dbReference>
<dbReference type="VEuPathDB" id="CryptoDB:cubi_01071"/>
<proteinExistence type="predicted"/>
<protein>
    <submittedName>
        <fullName evidence="1">Uncharacterized protein</fullName>
    </submittedName>
</protein>
<evidence type="ECO:0000313" key="2">
    <source>
        <dbReference type="Proteomes" id="UP000186176"/>
    </source>
</evidence>
<organism evidence="1 2">
    <name type="scientific">Cryptosporidium ubiquitum</name>
    <dbReference type="NCBI Taxonomy" id="857276"/>
    <lineage>
        <taxon>Eukaryota</taxon>
        <taxon>Sar</taxon>
        <taxon>Alveolata</taxon>
        <taxon>Apicomplexa</taxon>
        <taxon>Conoidasida</taxon>
        <taxon>Coccidia</taxon>
        <taxon>Eucoccidiorida</taxon>
        <taxon>Eimeriorina</taxon>
        <taxon>Cryptosporidiidae</taxon>
        <taxon>Cryptosporidium</taxon>
    </lineage>
</organism>
<gene>
    <name evidence="1" type="ORF">cubi_01071</name>
</gene>
<dbReference type="Proteomes" id="UP000186176">
    <property type="component" value="Unassembled WGS sequence"/>
</dbReference>